<organism evidence="1 2">
    <name type="scientific">Rhodococcoides kyotonense</name>
    <dbReference type="NCBI Taxonomy" id="398843"/>
    <lineage>
        <taxon>Bacteria</taxon>
        <taxon>Bacillati</taxon>
        <taxon>Actinomycetota</taxon>
        <taxon>Actinomycetes</taxon>
        <taxon>Mycobacteriales</taxon>
        <taxon>Nocardiaceae</taxon>
        <taxon>Rhodococcoides</taxon>
    </lineage>
</organism>
<gene>
    <name evidence="1" type="ORF">A3K89_22485</name>
</gene>
<proteinExistence type="predicted"/>
<accession>A0A177YDW1</accession>
<dbReference type="EMBL" id="LVHI01000016">
    <property type="protein sequence ID" value="OAK53707.1"/>
    <property type="molecule type" value="Genomic_DNA"/>
</dbReference>
<keyword evidence="2" id="KW-1185">Reference proteome</keyword>
<protein>
    <submittedName>
        <fullName evidence="1">Uncharacterized protein</fullName>
    </submittedName>
</protein>
<reference evidence="1 2" key="1">
    <citation type="submission" date="2016-03" db="EMBL/GenBank/DDBJ databases">
        <title>Genome sequence of Rhodococcus kyotonensis KB10.</title>
        <authorList>
            <person name="Jeong H."/>
            <person name="Hong C.E."/>
            <person name="Jo S.H."/>
            <person name="Park J.M."/>
        </authorList>
    </citation>
    <scope>NUCLEOTIDE SEQUENCE [LARGE SCALE GENOMIC DNA]</scope>
    <source>
        <strain evidence="1 2">KB10</strain>
    </source>
</reference>
<comment type="caution">
    <text evidence="1">The sequence shown here is derived from an EMBL/GenBank/DDBJ whole genome shotgun (WGS) entry which is preliminary data.</text>
</comment>
<sequence length="103" mass="11783">MMNPHSTSWDYVAAMFSYEFQGGGIDYDTLETLHRGDVHEWVEALEHSGLFDGPTIADAKARWKHRPRLLLDILLLDADEMTRKRCDMAWSSLDRLAPFAQSG</sequence>
<evidence type="ECO:0000313" key="2">
    <source>
        <dbReference type="Proteomes" id="UP000077519"/>
    </source>
</evidence>
<evidence type="ECO:0000313" key="1">
    <source>
        <dbReference type="EMBL" id="OAK53707.1"/>
    </source>
</evidence>
<dbReference type="Proteomes" id="UP000077519">
    <property type="component" value="Unassembled WGS sequence"/>
</dbReference>
<dbReference type="RefSeq" id="WP_068427002.1">
    <property type="nucleotide sequence ID" value="NZ_LVHI01000016.1"/>
</dbReference>
<dbReference type="AlphaFoldDB" id="A0A177YDW1"/>
<name>A0A177YDW1_9NOCA</name>